<comment type="caution">
    <text evidence="2">The sequence shown here is derived from an EMBL/GenBank/DDBJ whole genome shotgun (WGS) entry which is preliminary data.</text>
</comment>
<feature type="region of interest" description="Disordered" evidence="1">
    <location>
        <begin position="1"/>
        <end position="32"/>
    </location>
</feature>
<sequence length="97" mass="10666">MFALRTGAEEPVEIQDRARRFPGGRSSSGAHEDFALTELATDRLIADWRAANPRRTLRWPGFGRALAEVIRLSSPTSRSTTARCTAMPPNGSARPRS</sequence>
<dbReference type="RefSeq" id="WP_255924944.1">
    <property type="nucleotide sequence ID" value="NZ_JANFNH010000001.1"/>
</dbReference>
<proteinExistence type="predicted"/>
<dbReference type="EMBL" id="JANFNH010000001">
    <property type="protein sequence ID" value="MCQ4041010.1"/>
    <property type="molecule type" value="Genomic_DNA"/>
</dbReference>
<evidence type="ECO:0000256" key="1">
    <source>
        <dbReference type="SAM" id="MobiDB-lite"/>
    </source>
</evidence>
<dbReference type="Proteomes" id="UP001206206">
    <property type="component" value="Unassembled WGS sequence"/>
</dbReference>
<keyword evidence="3" id="KW-1185">Reference proteome</keyword>
<name>A0ABT1P9J5_9ACTN</name>
<evidence type="ECO:0000313" key="2">
    <source>
        <dbReference type="EMBL" id="MCQ4041010.1"/>
    </source>
</evidence>
<accession>A0ABT1P9J5</accession>
<reference evidence="2 3" key="1">
    <citation type="submission" date="2022-06" db="EMBL/GenBank/DDBJ databases">
        <title>Draft genome sequence of type strain Streptomyces rubrisoli DSM 42083.</title>
        <authorList>
            <person name="Duangmal K."/>
            <person name="Klaysubun C."/>
        </authorList>
    </citation>
    <scope>NUCLEOTIDE SEQUENCE [LARGE SCALE GENOMIC DNA]</scope>
    <source>
        <strain evidence="2 3">DSM 42083</strain>
    </source>
</reference>
<organism evidence="2 3">
    <name type="scientific">Streptantibioticus rubrisoli</name>
    <dbReference type="NCBI Taxonomy" id="1387313"/>
    <lineage>
        <taxon>Bacteria</taxon>
        <taxon>Bacillati</taxon>
        <taxon>Actinomycetota</taxon>
        <taxon>Actinomycetes</taxon>
        <taxon>Kitasatosporales</taxon>
        <taxon>Streptomycetaceae</taxon>
        <taxon>Streptantibioticus</taxon>
    </lineage>
</organism>
<feature type="region of interest" description="Disordered" evidence="1">
    <location>
        <begin position="73"/>
        <end position="97"/>
    </location>
</feature>
<protein>
    <submittedName>
        <fullName evidence="2">Uncharacterized protein</fullName>
    </submittedName>
</protein>
<evidence type="ECO:0000313" key="3">
    <source>
        <dbReference type="Proteomes" id="UP001206206"/>
    </source>
</evidence>
<gene>
    <name evidence="2" type="ORF">NON19_02955</name>
</gene>
<feature type="compositionally biased region" description="Polar residues" evidence="1">
    <location>
        <begin position="73"/>
        <end position="83"/>
    </location>
</feature>